<name>F8AGV7_PYRYC</name>
<evidence type="ECO:0000313" key="2">
    <source>
        <dbReference type="Proteomes" id="UP000008386"/>
    </source>
</evidence>
<dbReference type="STRING" id="529709.PYCH_15800"/>
<protein>
    <submittedName>
        <fullName evidence="1">p-loop ATPase</fullName>
    </submittedName>
</protein>
<dbReference type="PIRSF" id="PIRSF036668">
    <property type="entry name" value="ATPase_UCP036668"/>
    <property type="match status" value="1"/>
</dbReference>
<organism evidence="1 2">
    <name type="scientific">Pyrococcus yayanosii (strain CH1 / JCM 16557)</name>
    <dbReference type="NCBI Taxonomy" id="529709"/>
    <lineage>
        <taxon>Archaea</taxon>
        <taxon>Methanobacteriati</taxon>
        <taxon>Methanobacteriota</taxon>
        <taxon>Thermococci</taxon>
        <taxon>Thermococcales</taxon>
        <taxon>Thermococcaceae</taxon>
        <taxon>Pyrococcus</taxon>
    </lineage>
</organism>
<dbReference type="Proteomes" id="UP000008386">
    <property type="component" value="Chromosome"/>
</dbReference>
<proteinExistence type="predicted"/>
<dbReference type="InterPro" id="IPR012121">
    <property type="entry name" value="ATPase_PP-loop_MJ1599"/>
</dbReference>
<dbReference type="PANTHER" id="PTHR43169">
    <property type="entry name" value="EXSB FAMILY PROTEIN"/>
    <property type="match status" value="1"/>
</dbReference>
<dbReference type="AlphaFoldDB" id="F8AGV7"/>
<dbReference type="InterPro" id="IPR052188">
    <property type="entry name" value="Ni-pincer_cofactor_biosynth"/>
</dbReference>
<keyword evidence="2" id="KW-1185">Reference proteome</keyword>
<sequence length="284" mass="33045">MIFKPSRYPFLMLTCSLCINDERVARIDIVDGKPLCRECQVFLKHPVDREKVRAELEELMKDVDRAIVAYSGGKDSTVALYLAREVYDVDVEAVIVDHGFMALEAIENARRVAEHLGVPFTLIRRDYSDIFRDALLKGNSPCRRCSRRTMETLRKYAIRKGYRYIITGHELPFGHHPYRLMSGGVVQVRLLAMMMEEERLRILERLPFKLPELPGYTTNCLILGPALERYWEKHGHSFEHGRIAALVRHGLISRERALEKVKRPEVPEWQKKIVYERLGLEELP</sequence>
<dbReference type="PANTHER" id="PTHR43169:SF3">
    <property type="entry name" value="ATPASE, PP-LOOP SUPERFAMILY-RELATED"/>
    <property type="match status" value="1"/>
</dbReference>
<dbReference type="Gene3D" id="3.40.50.620">
    <property type="entry name" value="HUPs"/>
    <property type="match status" value="1"/>
</dbReference>
<accession>F8AGV7</accession>
<dbReference type="Pfam" id="PF06508">
    <property type="entry name" value="QueC"/>
    <property type="match status" value="1"/>
</dbReference>
<reference evidence="1 2" key="1">
    <citation type="journal article" date="2011" name="J. Bacteriol.">
        <title>Complete genome sequence of the obligate piezophilic hyperthermophilic archaeon Pyrococcus yayanosii CH1.</title>
        <authorList>
            <person name="Jun X."/>
            <person name="Lupeng L."/>
            <person name="Minjuan X."/>
            <person name="Oger P."/>
            <person name="Fengping W."/>
            <person name="Jebbar M."/>
            <person name="Xiang X."/>
        </authorList>
    </citation>
    <scope>NUCLEOTIDE SEQUENCE [LARGE SCALE GENOMIC DNA]</scope>
    <source>
        <strain evidence="2">CH1 / JCM 16557</strain>
    </source>
</reference>
<gene>
    <name evidence="1" type="ordered locus">PYCH_15800</name>
</gene>
<dbReference type="InterPro" id="IPR018317">
    <property type="entry name" value="QueC"/>
</dbReference>
<dbReference type="EMBL" id="CP002779">
    <property type="protein sequence ID" value="AEH25246.1"/>
    <property type="molecule type" value="Genomic_DNA"/>
</dbReference>
<evidence type="ECO:0000313" key="1">
    <source>
        <dbReference type="EMBL" id="AEH25246.1"/>
    </source>
</evidence>
<dbReference type="SUPFAM" id="SSF52402">
    <property type="entry name" value="Adenine nucleotide alpha hydrolases-like"/>
    <property type="match status" value="1"/>
</dbReference>
<dbReference type="HOGENOM" id="CLU_1014190_0_0_2"/>
<dbReference type="KEGG" id="pya:PYCH_15800"/>
<dbReference type="eggNOG" id="arCOG00046">
    <property type="taxonomic scope" value="Archaea"/>
</dbReference>
<dbReference type="InterPro" id="IPR014729">
    <property type="entry name" value="Rossmann-like_a/b/a_fold"/>
</dbReference>